<organism evidence="4 5">
    <name type="scientific">Accipiter nisus</name>
    <name type="common">Eurasian sparrowhawk</name>
    <dbReference type="NCBI Taxonomy" id="211598"/>
    <lineage>
        <taxon>Eukaryota</taxon>
        <taxon>Metazoa</taxon>
        <taxon>Chordata</taxon>
        <taxon>Craniata</taxon>
        <taxon>Vertebrata</taxon>
        <taxon>Euteleostomi</taxon>
        <taxon>Archelosauria</taxon>
        <taxon>Archosauria</taxon>
        <taxon>Dinosauria</taxon>
        <taxon>Saurischia</taxon>
        <taxon>Theropoda</taxon>
        <taxon>Coelurosauria</taxon>
        <taxon>Aves</taxon>
        <taxon>Neognathae</taxon>
        <taxon>Neoaves</taxon>
        <taxon>Telluraves</taxon>
        <taxon>Accipitrimorphae</taxon>
        <taxon>Accipitriformes</taxon>
        <taxon>Accipitridae</taxon>
        <taxon>Accipitrinae</taxon>
        <taxon>Accipiter</taxon>
    </lineage>
</organism>
<dbReference type="SMART" id="SM00164">
    <property type="entry name" value="TBC"/>
    <property type="match status" value="1"/>
</dbReference>
<proteinExistence type="predicted"/>
<feature type="domain" description="Rab-GAP TBC" evidence="3">
    <location>
        <begin position="23"/>
        <end position="305"/>
    </location>
</feature>
<dbReference type="Pfam" id="PF00566">
    <property type="entry name" value="RabGAP-TBC"/>
    <property type="match status" value="2"/>
</dbReference>
<dbReference type="FunFam" id="1.10.472.80:FF:000008">
    <property type="entry name" value="TBC1 domain family member 10A"/>
    <property type="match status" value="1"/>
</dbReference>
<protein>
    <recommendedName>
        <fullName evidence="3">Rab-GAP TBC domain-containing protein</fullName>
    </recommendedName>
</protein>
<dbReference type="InterPro" id="IPR000195">
    <property type="entry name" value="Rab-GAP-TBC_dom"/>
</dbReference>
<dbReference type="PANTHER" id="PTHR47219:SF23">
    <property type="entry name" value="TBC1 DOMAIN FAMILY MEMBER 10A"/>
    <property type="match status" value="1"/>
</dbReference>
<evidence type="ECO:0000313" key="5">
    <source>
        <dbReference type="Proteomes" id="UP000694541"/>
    </source>
</evidence>
<dbReference type="Gene3D" id="1.10.472.80">
    <property type="entry name" value="Ypt/Rab-GAP domain of gyp1p, domain 3"/>
    <property type="match status" value="1"/>
</dbReference>
<dbReference type="InterPro" id="IPR050302">
    <property type="entry name" value="Rab_GAP_TBC_domain"/>
</dbReference>
<name>A0A8B9NLN3_9AVES</name>
<dbReference type="GO" id="GO:0031267">
    <property type="term" value="F:small GTPase binding"/>
    <property type="evidence" value="ECO:0007669"/>
    <property type="project" value="TreeGrafter"/>
</dbReference>
<reference evidence="4" key="2">
    <citation type="submission" date="2025-09" db="UniProtKB">
        <authorList>
            <consortium name="Ensembl"/>
        </authorList>
    </citation>
    <scope>IDENTIFICATION</scope>
</reference>
<dbReference type="FunFam" id="1.10.10.750:FF:000001">
    <property type="entry name" value="TBC1 domain family member 10A"/>
    <property type="match status" value="1"/>
</dbReference>
<dbReference type="PANTHER" id="PTHR47219">
    <property type="entry name" value="RAB GTPASE-ACTIVATING PROTEIN 1-LIKE"/>
    <property type="match status" value="1"/>
</dbReference>
<evidence type="ECO:0000313" key="4">
    <source>
        <dbReference type="Ensembl" id="ENSANIP00000023716.1"/>
    </source>
</evidence>
<dbReference type="Proteomes" id="UP000694541">
    <property type="component" value="Unplaced"/>
</dbReference>
<feature type="region of interest" description="Disordered" evidence="2">
    <location>
        <begin position="405"/>
        <end position="486"/>
    </location>
</feature>
<dbReference type="Gene3D" id="1.10.10.750">
    <property type="entry name" value="Ypt/Rab-GAP domain of gyp1p, domain 1"/>
    <property type="match status" value="1"/>
</dbReference>
<dbReference type="GO" id="GO:0005886">
    <property type="term" value="C:plasma membrane"/>
    <property type="evidence" value="ECO:0007669"/>
    <property type="project" value="UniProtKB-ARBA"/>
</dbReference>
<sequence>MLNNWDKWMAKKHKKIRLRCQKGIPPSLRGRAWQYLSGSKVKLEQNIGKFDELDLLPGDPKWLDVIERDLHRQFPFHEMFVSRGGHGQQDLFRVLKAYTLYRPEEGYCQAQAPIAAVLLMHMPAEVRARSREDRETQWPESWDQWEGVGVFGLVLAGRVLGLQHPFPPKLGRLQGGVLRSRYTLPSPPARSRGPWEQGGGCGDVPQAHLGAYLLSLGLQQAFWCLVQICEKYLPGYYSEKLEAIQLDGQILFSLLHKVSPVAYKHLSKQKIDPILYMTEWFMCAFSRTLPWSSVLRVWDMFFCEGVKIIFRVGLVLLKHTLGSSDKLKSCQGQYETMERLRALSPKIMQETFLVQEVIELPVTERQIEREHLIQLKKWRETHGELQCKSPPRLHGAKAISEAEPPTHKALEPVPSIIVPPGPAPVPKARKSKEKNREKGPASPPNGPGAEGNGAPGSTRELLHPQVSPHHQSKESLSSRESEDTYL</sequence>
<evidence type="ECO:0000256" key="2">
    <source>
        <dbReference type="SAM" id="MobiDB-lite"/>
    </source>
</evidence>
<evidence type="ECO:0000259" key="3">
    <source>
        <dbReference type="PROSITE" id="PS50086"/>
    </source>
</evidence>
<dbReference type="PROSITE" id="PS50086">
    <property type="entry name" value="TBC_RABGAP"/>
    <property type="match status" value="1"/>
</dbReference>
<dbReference type="GO" id="GO:0005096">
    <property type="term" value="F:GTPase activator activity"/>
    <property type="evidence" value="ECO:0007669"/>
    <property type="project" value="UniProtKB-KW"/>
</dbReference>
<keyword evidence="5" id="KW-1185">Reference proteome</keyword>
<dbReference type="InterPro" id="IPR035969">
    <property type="entry name" value="Rab-GAP_TBC_sf"/>
</dbReference>
<dbReference type="FunFam" id="1.10.8.270:FF:000007">
    <property type="entry name" value="TBC1 domain family member 10A"/>
    <property type="match status" value="1"/>
</dbReference>
<dbReference type="SUPFAM" id="SSF47923">
    <property type="entry name" value="Ypt/Rab-GAP domain of gyp1p"/>
    <property type="match status" value="2"/>
</dbReference>
<accession>A0A8B9NLN3</accession>
<dbReference type="Gene3D" id="1.10.8.270">
    <property type="entry name" value="putative rabgap domain of human tbc1 domain family member 14 like domains"/>
    <property type="match status" value="1"/>
</dbReference>
<keyword evidence="1" id="KW-0343">GTPase activation</keyword>
<dbReference type="AlphaFoldDB" id="A0A8B9NLN3"/>
<feature type="compositionally biased region" description="Basic and acidic residues" evidence="2">
    <location>
        <begin position="471"/>
        <end position="486"/>
    </location>
</feature>
<reference evidence="4" key="1">
    <citation type="submission" date="2025-08" db="UniProtKB">
        <authorList>
            <consortium name="Ensembl"/>
        </authorList>
    </citation>
    <scope>IDENTIFICATION</scope>
</reference>
<evidence type="ECO:0000256" key="1">
    <source>
        <dbReference type="ARBA" id="ARBA00022468"/>
    </source>
</evidence>
<dbReference type="Ensembl" id="ENSANIT00000024505.1">
    <property type="protein sequence ID" value="ENSANIP00000023716.1"/>
    <property type="gene ID" value="ENSANIG00000016094.1"/>
</dbReference>